<reference evidence="1" key="1">
    <citation type="submission" date="2016-10" db="EMBL/GenBank/DDBJ databases">
        <authorList>
            <person name="de Groot N.N."/>
        </authorList>
    </citation>
    <scope>NUCLEOTIDE SEQUENCE</scope>
</reference>
<dbReference type="EMBL" id="FPHN01000174">
    <property type="protein sequence ID" value="SFV64852.1"/>
    <property type="molecule type" value="Genomic_DNA"/>
</dbReference>
<name>A0A1W1CGL6_9ZZZZ</name>
<dbReference type="AlphaFoldDB" id="A0A1W1CGL6"/>
<protein>
    <recommendedName>
        <fullName evidence="2">Outer membrane protein beta-barrel domain-containing protein</fullName>
    </recommendedName>
</protein>
<evidence type="ECO:0008006" key="2">
    <source>
        <dbReference type="Google" id="ProtNLM"/>
    </source>
</evidence>
<accession>A0A1W1CGL6</accession>
<proteinExistence type="predicted"/>
<sequence length="210" mass="22366">MKKLLGAICCITLLAINQLNASSSMADELKEASAGSVSSRFRVGYFGGIGYQGRIGGEADTKIQGLLLEGGVYGLFNPIKNFLDFEVGLSGKYNTGMNSSSSNSGKTTYYAGLKQVTVYGGTVFRFGNTKKALAVGVSKALTISEVQSDESKSAGIQKNDLENGIGTYIEYQSGDTSIFFTRVEVEKIDVVSSTETNKDTVASILFGMKF</sequence>
<gene>
    <name evidence="1" type="ORF">MNB_SV-14-1156</name>
</gene>
<evidence type="ECO:0000313" key="1">
    <source>
        <dbReference type="EMBL" id="SFV64852.1"/>
    </source>
</evidence>
<organism evidence="1">
    <name type="scientific">hydrothermal vent metagenome</name>
    <dbReference type="NCBI Taxonomy" id="652676"/>
    <lineage>
        <taxon>unclassified sequences</taxon>
        <taxon>metagenomes</taxon>
        <taxon>ecological metagenomes</taxon>
    </lineage>
</organism>